<keyword evidence="3" id="KW-1185">Reference proteome</keyword>
<dbReference type="Proteomes" id="UP000308530">
    <property type="component" value="Chromosome"/>
</dbReference>
<dbReference type="InterPro" id="IPR052698">
    <property type="entry name" value="MoCofactor_Util/Proc"/>
</dbReference>
<name>A0ABX6QQ39_9HYPH</name>
<protein>
    <submittedName>
        <fullName evidence="2">XdhC family protein</fullName>
    </submittedName>
</protein>
<evidence type="ECO:0000259" key="1">
    <source>
        <dbReference type="Pfam" id="PF13478"/>
    </source>
</evidence>
<reference evidence="2 3" key="1">
    <citation type="submission" date="2020-06" db="EMBL/GenBank/DDBJ databases">
        <title>Genome sequence of Rhizobium sp strain ADMK78.</title>
        <authorList>
            <person name="Rahi P."/>
        </authorList>
    </citation>
    <scope>NUCLEOTIDE SEQUENCE [LARGE SCALE GENOMIC DNA]</scope>
    <source>
        <strain evidence="2 3">ADMK78</strain>
    </source>
</reference>
<evidence type="ECO:0000313" key="2">
    <source>
        <dbReference type="EMBL" id="QLF70655.1"/>
    </source>
</evidence>
<organism evidence="2 3">
    <name type="scientific">Peteryoungia desertarenae</name>
    <dbReference type="NCBI Taxonomy" id="1813451"/>
    <lineage>
        <taxon>Bacteria</taxon>
        <taxon>Pseudomonadati</taxon>
        <taxon>Pseudomonadota</taxon>
        <taxon>Alphaproteobacteria</taxon>
        <taxon>Hyphomicrobiales</taxon>
        <taxon>Rhizobiaceae</taxon>
        <taxon>Peteryoungia</taxon>
    </lineage>
</organism>
<dbReference type="Gene3D" id="3.40.50.720">
    <property type="entry name" value="NAD(P)-binding Rossmann-like Domain"/>
    <property type="match status" value="1"/>
</dbReference>
<dbReference type="Pfam" id="PF13478">
    <property type="entry name" value="XdhC_C"/>
    <property type="match status" value="1"/>
</dbReference>
<evidence type="ECO:0000313" key="3">
    <source>
        <dbReference type="Proteomes" id="UP000308530"/>
    </source>
</evidence>
<feature type="domain" description="XdhC Rossmann" evidence="1">
    <location>
        <begin position="77"/>
        <end position="218"/>
    </location>
</feature>
<dbReference type="PANTHER" id="PTHR30388">
    <property type="entry name" value="ALDEHYDE OXIDOREDUCTASE MOLYBDENUM COFACTOR ASSEMBLY PROTEIN"/>
    <property type="match status" value="1"/>
</dbReference>
<sequence length="234" mass="25034">MDPHSLKKLNKARSSRQAAILVTDLAEGRDRVVLEGDEVAGALGEEVSSRFLSGKSGLVDCDGRSFFLNVHLPPPRIVIIGAVHISQALYPMAQMTDFDVTIIDPRSAFATAERFGGVNLIADWPQDVLPLKPLDRYTALVAVTHDPKIDDPGVEAALKAGCFYVGALGSRKTHAKRVQRLTEAGFGEVDIARISAPIGLEIGAATPAEIAVAVLADIILAYRKRALDRSGASR</sequence>
<gene>
    <name evidence="2" type="ORF">FE840_014520</name>
</gene>
<dbReference type="EMBL" id="CP058350">
    <property type="protein sequence ID" value="QLF70655.1"/>
    <property type="molecule type" value="Genomic_DNA"/>
</dbReference>
<accession>A0ABX6QQ39</accession>
<dbReference type="InterPro" id="IPR027051">
    <property type="entry name" value="XdhC_Rossmann_dom"/>
</dbReference>
<dbReference type="RefSeq" id="WP_138286210.1">
    <property type="nucleotide sequence ID" value="NZ_CP058350.1"/>
</dbReference>
<proteinExistence type="predicted"/>
<dbReference type="PANTHER" id="PTHR30388:SF4">
    <property type="entry name" value="MOLYBDENUM COFACTOR INSERTION CHAPERONE PAOD"/>
    <property type="match status" value="1"/>
</dbReference>